<dbReference type="EMBL" id="CP083241">
    <property type="protein sequence ID" value="UOK73679.1"/>
    <property type="molecule type" value="Genomic_DNA"/>
</dbReference>
<proteinExistence type="predicted"/>
<dbReference type="RefSeq" id="WP_244451294.1">
    <property type="nucleotide sequence ID" value="NZ_CP083241.1"/>
</dbReference>
<dbReference type="CDD" id="cd00093">
    <property type="entry name" value="HTH_XRE"/>
    <property type="match status" value="1"/>
</dbReference>
<gene>
    <name evidence="2" type="ORF">K9D25_22785</name>
</gene>
<dbReference type="PROSITE" id="PS50943">
    <property type="entry name" value="HTH_CROC1"/>
    <property type="match status" value="1"/>
</dbReference>
<dbReference type="Proteomes" id="UP000831684">
    <property type="component" value="Plasmid pB"/>
</dbReference>
<reference evidence="2" key="1">
    <citation type="submission" date="2021-09" db="EMBL/GenBank/DDBJ databases">
        <title>Network and meta-omics reveal the key degrader and cooperation patterns in an efficient 1,4-dioxane-degrading microbial community.</title>
        <authorList>
            <person name="Dai C."/>
        </authorList>
    </citation>
    <scope>NUCLEOTIDE SEQUENCE</scope>
    <source>
        <strain evidence="2">ZM13</strain>
        <plasmid evidence="2">pB</plasmid>
    </source>
</reference>
<geneLocation type="plasmid" evidence="2 3">
    <name>pB</name>
</geneLocation>
<keyword evidence="2" id="KW-0614">Plasmid</keyword>
<evidence type="ECO:0000313" key="3">
    <source>
        <dbReference type="Proteomes" id="UP000831684"/>
    </source>
</evidence>
<dbReference type="KEGG" id="apol:K9D25_22785"/>
<name>A0A9E6ZXV8_9HYPH</name>
<feature type="domain" description="HTH cro/C1-type" evidence="1">
    <location>
        <begin position="1"/>
        <end position="40"/>
    </location>
</feature>
<evidence type="ECO:0000313" key="2">
    <source>
        <dbReference type="EMBL" id="UOK73679.1"/>
    </source>
</evidence>
<accession>A0A9E6ZXV8</accession>
<dbReference type="InterPro" id="IPR001387">
    <property type="entry name" value="Cro/C1-type_HTH"/>
</dbReference>
<sequence>MAELLDISQPTLSRLERGLLQPTGQQIGKLEQHLLRPSQSADRILARLINSSTSRVHLIDDRTHHLLAASPARWSEWQLDPPEALGKSLLLYASPEIEAAERSLNSIGWFDDVAAEMEFATGANCDPEVPISAGMVRWERLLLADGRAVRLTTSLPA</sequence>
<dbReference type="AlphaFoldDB" id="A0A9E6ZXV8"/>
<evidence type="ECO:0000259" key="1">
    <source>
        <dbReference type="PROSITE" id="PS50943"/>
    </source>
</evidence>
<organism evidence="2 3">
    <name type="scientific">Ancylobacter polymorphus</name>
    <dbReference type="NCBI Taxonomy" id="223390"/>
    <lineage>
        <taxon>Bacteria</taxon>
        <taxon>Pseudomonadati</taxon>
        <taxon>Pseudomonadota</taxon>
        <taxon>Alphaproteobacteria</taxon>
        <taxon>Hyphomicrobiales</taxon>
        <taxon>Xanthobacteraceae</taxon>
        <taxon>Ancylobacter</taxon>
    </lineage>
</organism>
<protein>
    <submittedName>
        <fullName evidence="2">Transcriptional regulator</fullName>
    </submittedName>
</protein>